<evidence type="ECO:0000313" key="1">
    <source>
        <dbReference type="EMBL" id="GEC22067.1"/>
    </source>
</evidence>
<protein>
    <submittedName>
        <fullName evidence="1">Uncharacterized protein</fullName>
    </submittedName>
</protein>
<name>A0A4Y3WT54_9PSEU</name>
<comment type="caution">
    <text evidence="1">The sequence shown here is derived from an EMBL/GenBank/DDBJ whole genome shotgun (WGS) entry which is preliminary data.</text>
</comment>
<accession>A0A4Y3WT54</accession>
<reference evidence="1 2" key="1">
    <citation type="submission" date="2019-06" db="EMBL/GenBank/DDBJ databases">
        <title>Whole genome shotgun sequence of Pseudonocardia hydrocarbonoxydans NBRC 14498.</title>
        <authorList>
            <person name="Hosoyama A."/>
            <person name="Uohara A."/>
            <person name="Ohji S."/>
            <person name="Ichikawa N."/>
        </authorList>
    </citation>
    <scope>NUCLEOTIDE SEQUENCE [LARGE SCALE GENOMIC DNA]</scope>
    <source>
        <strain evidence="1 2">NBRC 14498</strain>
    </source>
</reference>
<evidence type="ECO:0000313" key="2">
    <source>
        <dbReference type="Proteomes" id="UP000320338"/>
    </source>
</evidence>
<keyword evidence="2" id="KW-1185">Reference proteome</keyword>
<organism evidence="1 2">
    <name type="scientific">Pseudonocardia hydrocarbonoxydans</name>
    <dbReference type="NCBI Taxonomy" id="76726"/>
    <lineage>
        <taxon>Bacteria</taxon>
        <taxon>Bacillati</taxon>
        <taxon>Actinomycetota</taxon>
        <taxon>Actinomycetes</taxon>
        <taxon>Pseudonocardiales</taxon>
        <taxon>Pseudonocardiaceae</taxon>
        <taxon>Pseudonocardia</taxon>
    </lineage>
</organism>
<dbReference type="AlphaFoldDB" id="A0A4Y3WT54"/>
<proteinExistence type="predicted"/>
<dbReference type="OrthoDB" id="5149404at2"/>
<gene>
    <name evidence="1" type="ORF">PHY01_43500</name>
</gene>
<sequence length="92" mass="10087">MARKVQQLDNDVQAIYEMLADIQATQKRQHNRLEEIAATQDGHSEVLASHTDVLAGHTDVLAGHTAALADHTATLADHGTKLDRIIALLEQR</sequence>
<dbReference type="EMBL" id="BJNG01000039">
    <property type="protein sequence ID" value="GEC22067.1"/>
    <property type="molecule type" value="Genomic_DNA"/>
</dbReference>
<dbReference type="Proteomes" id="UP000320338">
    <property type="component" value="Unassembled WGS sequence"/>
</dbReference>